<sequence>MAHVYSDDPSMSTYKKRHPSLYLLKANSSFHLMPDQDFELQPQSTGLQSMDGINEDEENQPVLRFPNSKSNYRRLLLLAFAIVASWVLVGFSVWRLQNGVSFPLDRQRTPHVGQPKERSFNITNVLNGEFSYSDMPFKFIKSGALVHAQENDGGLYLTVDDKNGIPKYVARKLADGKFYQDLGRKDFEYKDNRYDVTSFVVSHRLDFAIMSSNMEKEYRHSSNAYFWLKDIAKSIITPITPFPDDAEPTKLSYARLSPSGNFIYFVHDGNLYIQNVISKTVRQLSSGGSAQVLNGKTDWVYEEEVLATDCAVWWAHDDSKLVWARFDDSKVLKESLPNYINEEAYDGVKMIHYPKPGTPNPAFTLFSYNVMTGALHAITQPDENRILYHAQWLNSTIFMFKDSDRNSEVMSMKIHNLDTNMVSKVRDIDTTAFGGWVEKGHDVQLVPTKGSEKRQDIGYVDIEVDDQGFPHLFYFPDVFSNAGRQLTSGSWEITGKGIVGYDYDADVVFFHANLQNRFSQHLYSVSINEKQTGDIQTLQDPNEKNSFYEFELSQSCRFGIKHYRGPELPMSDAGDRILLLQNDQSRAITQLTSNSEMRAALDKFDMPIKRHKTLTIDDGIDVDYMESTPAEMKSTRKHPLLVHVYGGPGSHTVDSSFTISLEESLSSSEGAIVLRIEPRGTGGRGWKYRSWAKHNLGHWEPRDVLSTVKKYIDLNADFVDPERVAIWGWSYGGFVTLKTLELDGGETFKYGVAVAPVTNWKYYNSIYTERYMGSFENNQESYNENAMVKDVASIAKVKRVLLMHGSADDNVHLKNTMDLLDKLNLANAKNYDFNLFPDSDHSIVYHNAGTIIYEKLFHWIKNAFAGQFDDLKTF</sequence>
<evidence type="ECO:0000259" key="8">
    <source>
        <dbReference type="Pfam" id="PF00326"/>
    </source>
</evidence>
<organism evidence="10 11">
    <name type="scientific">Lachancea lanzarotensis</name>
    <dbReference type="NCBI Taxonomy" id="1245769"/>
    <lineage>
        <taxon>Eukaryota</taxon>
        <taxon>Fungi</taxon>
        <taxon>Dikarya</taxon>
        <taxon>Ascomycota</taxon>
        <taxon>Saccharomycotina</taxon>
        <taxon>Saccharomycetes</taxon>
        <taxon>Saccharomycetales</taxon>
        <taxon>Saccharomycetaceae</taxon>
        <taxon>Lachancea</taxon>
    </lineage>
</organism>
<keyword evidence="4" id="KW-0378">Hydrolase</keyword>
<dbReference type="GO" id="GO:0006508">
    <property type="term" value="P:proteolysis"/>
    <property type="evidence" value="ECO:0007669"/>
    <property type="project" value="UniProtKB-KW"/>
</dbReference>
<accession>A0A0C7N893</accession>
<dbReference type="Proteomes" id="UP000054304">
    <property type="component" value="Unassembled WGS sequence"/>
</dbReference>
<evidence type="ECO:0000256" key="3">
    <source>
        <dbReference type="ARBA" id="ARBA00022670"/>
    </source>
</evidence>
<dbReference type="GO" id="GO:0008236">
    <property type="term" value="F:serine-type peptidase activity"/>
    <property type="evidence" value="ECO:0007669"/>
    <property type="project" value="UniProtKB-KW"/>
</dbReference>
<keyword evidence="6" id="KW-0325">Glycoprotein</keyword>
<evidence type="ECO:0000313" key="11">
    <source>
        <dbReference type="Proteomes" id="UP000054304"/>
    </source>
</evidence>
<keyword evidence="3" id="KW-0645">Protease</keyword>
<evidence type="ECO:0000256" key="2">
    <source>
        <dbReference type="ARBA" id="ARBA00022438"/>
    </source>
</evidence>
<dbReference type="InterPro" id="IPR001375">
    <property type="entry name" value="Peptidase_S9_cat"/>
</dbReference>
<dbReference type="InterPro" id="IPR050278">
    <property type="entry name" value="Serine_Prot_S9B/DPPIV"/>
</dbReference>
<dbReference type="GO" id="GO:0004177">
    <property type="term" value="F:aminopeptidase activity"/>
    <property type="evidence" value="ECO:0007669"/>
    <property type="project" value="UniProtKB-KW"/>
</dbReference>
<keyword evidence="2" id="KW-0031">Aminopeptidase</keyword>
<dbReference type="GO" id="GO:0008239">
    <property type="term" value="F:dipeptidyl-peptidase activity"/>
    <property type="evidence" value="ECO:0007669"/>
    <property type="project" value="TreeGrafter"/>
</dbReference>
<dbReference type="STRING" id="1245769.A0A0C7N893"/>
<name>A0A0C7N893_9SACH</name>
<dbReference type="GO" id="GO:0005886">
    <property type="term" value="C:plasma membrane"/>
    <property type="evidence" value="ECO:0007669"/>
    <property type="project" value="TreeGrafter"/>
</dbReference>
<evidence type="ECO:0000256" key="7">
    <source>
        <dbReference type="SAM" id="Phobius"/>
    </source>
</evidence>
<dbReference type="Gene3D" id="2.140.10.30">
    <property type="entry name" value="Dipeptidylpeptidase IV, N-terminal domain"/>
    <property type="match status" value="1"/>
</dbReference>
<keyword evidence="11" id="KW-1185">Reference proteome</keyword>
<dbReference type="Pfam" id="PF00930">
    <property type="entry name" value="DPPIV_N"/>
    <property type="match status" value="1"/>
</dbReference>
<protein>
    <submittedName>
        <fullName evidence="10">LALA0S10e01706g1_1</fullName>
    </submittedName>
</protein>
<evidence type="ECO:0000313" key="10">
    <source>
        <dbReference type="EMBL" id="CEP64075.1"/>
    </source>
</evidence>
<keyword evidence="7" id="KW-0812">Transmembrane</keyword>
<dbReference type="SUPFAM" id="SSF82171">
    <property type="entry name" value="DPP6 N-terminal domain-like"/>
    <property type="match status" value="1"/>
</dbReference>
<dbReference type="Pfam" id="PF00326">
    <property type="entry name" value="Peptidase_S9"/>
    <property type="match status" value="1"/>
</dbReference>
<dbReference type="GeneID" id="34687606"/>
<keyword evidence="5" id="KW-0720">Serine protease</keyword>
<dbReference type="RefSeq" id="XP_022630285.1">
    <property type="nucleotide sequence ID" value="XM_022775415.1"/>
</dbReference>
<reference evidence="10 11" key="1">
    <citation type="submission" date="2014-12" db="EMBL/GenBank/DDBJ databases">
        <authorList>
            <person name="Neuveglise Cecile"/>
        </authorList>
    </citation>
    <scope>NUCLEOTIDE SEQUENCE [LARGE SCALE GENOMIC DNA]</scope>
    <source>
        <strain evidence="10 11">CBS 12615</strain>
    </source>
</reference>
<dbReference type="FunFam" id="3.40.50.1820:FF:000003">
    <property type="entry name" value="Dipeptidyl peptidase 4"/>
    <property type="match status" value="1"/>
</dbReference>
<dbReference type="Gene3D" id="3.40.50.1820">
    <property type="entry name" value="alpha/beta hydrolase"/>
    <property type="match status" value="1"/>
</dbReference>
<dbReference type="PANTHER" id="PTHR11731:SF160">
    <property type="entry name" value="DIPEPTIDYL AMINOPEPTIDASE A"/>
    <property type="match status" value="1"/>
</dbReference>
<evidence type="ECO:0000256" key="5">
    <source>
        <dbReference type="ARBA" id="ARBA00022825"/>
    </source>
</evidence>
<keyword evidence="7" id="KW-0472">Membrane</keyword>
<dbReference type="MEROPS" id="S09.005"/>
<dbReference type="InterPro" id="IPR029058">
    <property type="entry name" value="AB_hydrolase_fold"/>
</dbReference>
<evidence type="ECO:0000259" key="9">
    <source>
        <dbReference type="Pfam" id="PF00930"/>
    </source>
</evidence>
<dbReference type="SUPFAM" id="SSF53474">
    <property type="entry name" value="alpha/beta-Hydrolases"/>
    <property type="match status" value="1"/>
</dbReference>
<dbReference type="GO" id="GO:0005802">
    <property type="term" value="C:trans-Golgi network"/>
    <property type="evidence" value="ECO:0007669"/>
    <property type="project" value="EnsemblFungi"/>
</dbReference>
<dbReference type="OrthoDB" id="16520at2759"/>
<dbReference type="EMBL" id="LN736369">
    <property type="protein sequence ID" value="CEP64075.1"/>
    <property type="molecule type" value="Genomic_DNA"/>
</dbReference>
<feature type="domain" description="Dipeptidylpeptidase IV N-terminal" evidence="9">
    <location>
        <begin position="204"/>
        <end position="570"/>
    </location>
</feature>
<feature type="transmembrane region" description="Helical" evidence="7">
    <location>
        <begin position="75"/>
        <end position="94"/>
    </location>
</feature>
<evidence type="ECO:0000256" key="6">
    <source>
        <dbReference type="ARBA" id="ARBA00023180"/>
    </source>
</evidence>
<dbReference type="GO" id="GO:0007323">
    <property type="term" value="P:peptide pheromone maturation"/>
    <property type="evidence" value="ECO:0007669"/>
    <property type="project" value="EnsemblFungi"/>
</dbReference>
<dbReference type="PANTHER" id="PTHR11731">
    <property type="entry name" value="PROTEASE FAMILY S9B,C DIPEPTIDYL-PEPTIDASE IV-RELATED"/>
    <property type="match status" value="1"/>
</dbReference>
<evidence type="ECO:0000256" key="1">
    <source>
        <dbReference type="ARBA" id="ARBA00006150"/>
    </source>
</evidence>
<dbReference type="InterPro" id="IPR002469">
    <property type="entry name" value="Peptidase_S9B_N"/>
</dbReference>
<gene>
    <name evidence="10" type="ORF">LALA0_S10e01706g</name>
</gene>
<evidence type="ECO:0000256" key="4">
    <source>
        <dbReference type="ARBA" id="ARBA00022801"/>
    </source>
</evidence>
<dbReference type="HOGENOM" id="CLU_006105_0_1_1"/>
<dbReference type="AlphaFoldDB" id="A0A0C7N893"/>
<feature type="domain" description="Peptidase S9 prolyl oligopeptidase catalytic" evidence="8">
    <location>
        <begin position="660"/>
        <end position="865"/>
    </location>
</feature>
<proteinExistence type="inferred from homology"/>
<comment type="similarity">
    <text evidence="1">Belongs to the peptidase S9B family.</text>
</comment>
<keyword evidence="7" id="KW-1133">Transmembrane helix</keyword>